<keyword evidence="1" id="KW-0378">Hydrolase</keyword>
<dbReference type="Gene3D" id="3.40.91.50">
    <property type="match status" value="1"/>
</dbReference>
<proteinExistence type="predicted"/>
<evidence type="ECO:0000313" key="2">
    <source>
        <dbReference type="Proteomes" id="UP000176787"/>
    </source>
</evidence>
<dbReference type="InterPro" id="IPR018573">
    <property type="entry name" value="Restrct_endonuc_II_AlwI"/>
</dbReference>
<comment type="caution">
    <text evidence="1">The sequence shown here is derived from an EMBL/GenBank/DDBJ whole genome shotgun (WGS) entry which is preliminary data.</text>
</comment>
<protein>
    <submittedName>
        <fullName evidence="1">Restriction endonuclease</fullName>
    </submittedName>
</protein>
<gene>
    <name evidence="1" type="ORF">A3H02_00660</name>
</gene>
<name>A0A1G2F4B8_9BACT</name>
<dbReference type="Proteomes" id="UP000176787">
    <property type="component" value="Unassembled WGS sequence"/>
</dbReference>
<dbReference type="EMBL" id="MHMS01000008">
    <property type="protein sequence ID" value="OGZ32411.1"/>
    <property type="molecule type" value="Genomic_DNA"/>
</dbReference>
<dbReference type="GO" id="GO:0004519">
    <property type="term" value="F:endonuclease activity"/>
    <property type="evidence" value="ECO:0007669"/>
    <property type="project" value="UniProtKB-KW"/>
</dbReference>
<dbReference type="AlphaFoldDB" id="A0A1G2F4B8"/>
<evidence type="ECO:0000313" key="1">
    <source>
        <dbReference type="EMBL" id="OGZ32411.1"/>
    </source>
</evidence>
<accession>A0A1G2F4B8</accession>
<organism evidence="1 2">
    <name type="scientific">Candidatus Niyogibacteria bacterium RIFCSPLOWO2_12_FULL_41_13</name>
    <dbReference type="NCBI Taxonomy" id="1801726"/>
    <lineage>
        <taxon>Bacteria</taxon>
        <taxon>Candidatus Niyogiibacteriota</taxon>
    </lineage>
</organism>
<keyword evidence="1" id="KW-0255">Endonuclease</keyword>
<dbReference type="Pfam" id="PF09491">
    <property type="entry name" value="RE_AlwI"/>
    <property type="match status" value="2"/>
</dbReference>
<reference evidence="1 2" key="1">
    <citation type="journal article" date="2016" name="Nat. Commun.">
        <title>Thousands of microbial genomes shed light on interconnected biogeochemical processes in an aquifer system.</title>
        <authorList>
            <person name="Anantharaman K."/>
            <person name="Brown C.T."/>
            <person name="Hug L.A."/>
            <person name="Sharon I."/>
            <person name="Castelle C.J."/>
            <person name="Probst A.J."/>
            <person name="Thomas B.C."/>
            <person name="Singh A."/>
            <person name="Wilkins M.J."/>
            <person name="Karaoz U."/>
            <person name="Brodie E.L."/>
            <person name="Williams K.H."/>
            <person name="Hubbard S.S."/>
            <person name="Banfield J.F."/>
        </authorList>
    </citation>
    <scope>NUCLEOTIDE SEQUENCE [LARGE SCALE GENOMIC DNA]</scope>
</reference>
<keyword evidence="1" id="KW-0540">Nuclease</keyword>
<sequence length="523" mass="60742">MRIRQKREAEYKQMAFETAVRNPERYRKMLLRLSKFEGTMLNDTNLLEIIAHLYVVGEVSSSHIRITNSITAEEIKESVIEVNSTRNADGGFPKGYASRFWTYMRTLSELGFVYAQYRKPFKLSRMAKILIKGEVDEQEAFSVQAMKYNRKSPYRNVSNDFNFFRFALNVLLSLREEGKSLSYEQFVPLLFSKNGNVAEFLTLLSKNKFNNPSQAYRFVKKEYGVTNKIATVTDDYPDVVRRLMLISGFISIRYAGKKLIQINESKLDYIKELLNIDFALTDEEKADPKRYFEKLDKGDALFWGIVEKYRKYDKIDGAEYTNKISAIISSYRITEKIICESLDSIGSTKSPIAEFGEIPDPLKLEFYISILIAIKYGDEFYIRPNYKADHVGKPYAHAPGGRGDIDVYSSEVYWLIEVTLIRNRDQMLNTETTSVIRHLHSSAEFKNRSKKYLSLVAPMVHPDIREFFEYSLVKHQREGGRIHIKAYSLKEFVAMTLRKENFKDMEVHTRKILASFGSRSSKV</sequence>
<dbReference type="STRING" id="1801726.A3H02_00660"/>